<dbReference type="InterPro" id="IPR038475">
    <property type="entry name" value="RecG_C_sf"/>
</dbReference>
<gene>
    <name evidence="2" type="ORF">E0F98_03760</name>
</gene>
<evidence type="ECO:0000259" key="1">
    <source>
        <dbReference type="Pfam" id="PF04326"/>
    </source>
</evidence>
<comment type="caution">
    <text evidence="2">The sequence shown here is derived from an EMBL/GenBank/DDBJ whole genome shotgun (WGS) entry which is preliminary data.</text>
</comment>
<proteinExistence type="predicted"/>
<name>A0A4R5D0L5_9FLAO</name>
<sequence length="552" mass="63360">MKNNSQIQAKLQELLSHDYESEIVEFKEAKNQYDFDKLGKYFSALCNEANLKNQSSAWLVFGVKDKDKSIVGSQFRNSPADLHSLKAEIANHTTGRITFIEIYDVITPHGRVILFEIPAAPKGFPIAWKGHYYGRDGEEINALNTEEYERIREQATTEDWSAVLVEEAGLEDLSPEAILKARASYKTKNPHLADQIAEWDDMTFLNKAKVCIKGQITRTAILLLGKPESEHFINPATSKITWILKDRDNLEKDYAHFTCPLLLSTELVYQKIRNLKYRYITDGTLFPEEVDQYDPYIIREALNNCIAHQDYTIGGKIIVVENEDGRLTFSNAGKFIPKSVEEVVVADAPEFRYRNKFLTEAMVNLNMIDTIGSGIKKMYLIQRRKFFPLPDYELVNDKVNVTITGKVMDINYARKLATVPDLSLEDIMALDKVSKNKSLKDEEIKRLKAKKLIEGRKPNFHISLNLAKATGEKGDYIKQRGIDDEYCQKIILDYIRKFGEGKKSDFEDILLAKLPDVLDEQQKYNKIKNNLQSLRKQGLIYPEGKNWKMSKT</sequence>
<dbReference type="RefSeq" id="WP_132109248.1">
    <property type="nucleotide sequence ID" value="NZ_SMFO01000001.1"/>
</dbReference>
<protein>
    <submittedName>
        <fullName evidence="2">Transcriptional regulator</fullName>
    </submittedName>
</protein>
<evidence type="ECO:0000313" key="2">
    <source>
        <dbReference type="EMBL" id="TDE06742.1"/>
    </source>
</evidence>
<dbReference type="Pfam" id="PF13749">
    <property type="entry name" value="HATPase_c_4"/>
    <property type="match status" value="1"/>
</dbReference>
<feature type="domain" description="Schlafen AlbA-2" evidence="1">
    <location>
        <begin position="20"/>
        <end position="143"/>
    </location>
</feature>
<reference evidence="2 3" key="1">
    <citation type="submission" date="2019-03" db="EMBL/GenBank/DDBJ databases">
        <title>Flavobacterium TSA-D2 sp. nov., isolated from arctic soil.</title>
        <authorList>
            <person name="Chaudhary D.K."/>
        </authorList>
    </citation>
    <scope>NUCLEOTIDE SEQUENCE [LARGE SCALE GENOMIC DNA]</scope>
    <source>
        <strain evidence="2 3">TSA-D2</strain>
    </source>
</reference>
<dbReference type="Proteomes" id="UP000294597">
    <property type="component" value="Unassembled WGS sequence"/>
</dbReference>
<organism evidence="2 3">
    <name type="scientific">Flavobacterium hiemivividum</name>
    <dbReference type="NCBI Taxonomy" id="2541734"/>
    <lineage>
        <taxon>Bacteria</taxon>
        <taxon>Pseudomonadati</taxon>
        <taxon>Bacteroidota</taxon>
        <taxon>Flavobacteriia</taxon>
        <taxon>Flavobacteriales</taxon>
        <taxon>Flavobacteriaceae</taxon>
        <taxon>Flavobacterium</taxon>
    </lineage>
</organism>
<evidence type="ECO:0000313" key="3">
    <source>
        <dbReference type="Proteomes" id="UP000294597"/>
    </source>
</evidence>
<dbReference type="InterPro" id="IPR007421">
    <property type="entry name" value="Schlafen_AlbA_2_dom"/>
</dbReference>
<dbReference type="InterPro" id="IPR038461">
    <property type="entry name" value="Schlafen_AlbA_2_dom_sf"/>
</dbReference>
<accession>A0A4R5D0L5</accession>
<dbReference type="Gene3D" id="3.30.565.60">
    <property type="match status" value="1"/>
</dbReference>
<dbReference type="AlphaFoldDB" id="A0A4R5D0L5"/>
<dbReference type="PANTHER" id="PTHR30595">
    <property type="entry name" value="GLPR-RELATED TRANSCRIPTIONAL REPRESSOR"/>
    <property type="match status" value="1"/>
</dbReference>
<dbReference type="PANTHER" id="PTHR30595:SF6">
    <property type="entry name" value="SCHLAFEN ALBA-2 DOMAIN-CONTAINING PROTEIN"/>
    <property type="match status" value="1"/>
</dbReference>
<keyword evidence="3" id="KW-1185">Reference proteome</keyword>
<dbReference type="Gene3D" id="3.30.950.30">
    <property type="entry name" value="Schlafen, AAA domain"/>
    <property type="match status" value="1"/>
</dbReference>
<dbReference type="EMBL" id="SMFO01000001">
    <property type="protein sequence ID" value="TDE06742.1"/>
    <property type="molecule type" value="Genomic_DNA"/>
</dbReference>
<dbReference type="Pfam" id="PF04326">
    <property type="entry name" value="SLFN_AlbA_2"/>
    <property type="match status" value="1"/>
</dbReference>